<feature type="transmembrane region" description="Helical" evidence="5">
    <location>
        <begin position="43"/>
        <end position="61"/>
    </location>
</feature>
<evidence type="ECO:0000313" key="6">
    <source>
        <dbReference type="EMBL" id="DAE02244.1"/>
    </source>
</evidence>
<keyword evidence="4 5" id="KW-0472">Membrane</keyword>
<protein>
    <submittedName>
        <fullName evidence="6">Holin</fullName>
    </submittedName>
</protein>
<dbReference type="InterPro" id="IPR006480">
    <property type="entry name" value="Phage_holin_4_1"/>
</dbReference>
<evidence type="ECO:0000256" key="3">
    <source>
        <dbReference type="ARBA" id="ARBA00022989"/>
    </source>
</evidence>
<keyword evidence="2 5" id="KW-0812">Transmembrane</keyword>
<evidence type="ECO:0000256" key="2">
    <source>
        <dbReference type="ARBA" id="ARBA00022692"/>
    </source>
</evidence>
<accession>A0A8S5P7S5</accession>
<reference evidence="6" key="1">
    <citation type="journal article" date="2021" name="Proc. Natl. Acad. Sci. U.S.A.">
        <title>A Catalog of Tens of Thousands of Viruses from Human Metagenomes Reveals Hidden Associations with Chronic Diseases.</title>
        <authorList>
            <person name="Tisza M.J."/>
            <person name="Buck C.B."/>
        </authorList>
    </citation>
    <scope>NUCLEOTIDE SEQUENCE</scope>
    <source>
        <strain evidence="6">CttEB8</strain>
    </source>
</reference>
<dbReference type="GO" id="GO:0033644">
    <property type="term" value="C:host cell membrane"/>
    <property type="evidence" value="ECO:0007669"/>
    <property type="project" value="UniProtKB-SubCell"/>
</dbReference>
<evidence type="ECO:0000256" key="4">
    <source>
        <dbReference type="ARBA" id="ARBA00023136"/>
    </source>
</evidence>
<feature type="transmembrane region" description="Helical" evidence="5">
    <location>
        <begin position="12"/>
        <end position="31"/>
    </location>
</feature>
<keyword evidence="3 5" id="KW-1133">Transmembrane helix</keyword>
<dbReference type="EMBL" id="BK015344">
    <property type="protein sequence ID" value="DAE02244.1"/>
    <property type="molecule type" value="Genomic_DNA"/>
</dbReference>
<evidence type="ECO:0000256" key="1">
    <source>
        <dbReference type="ARBA" id="ARBA00004301"/>
    </source>
</evidence>
<proteinExistence type="predicted"/>
<feature type="transmembrane region" description="Helical" evidence="5">
    <location>
        <begin position="73"/>
        <end position="93"/>
    </location>
</feature>
<comment type="subcellular location">
    <subcellularLocation>
        <location evidence="1">Host membrane</location>
        <topology evidence="1">Multi-pass membrane protein</topology>
    </subcellularLocation>
</comment>
<organism evidence="6">
    <name type="scientific">Herelleviridae sp. cttEB8</name>
    <dbReference type="NCBI Taxonomy" id="2825832"/>
    <lineage>
        <taxon>Viruses</taxon>
        <taxon>Duplodnaviria</taxon>
        <taxon>Heunggongvirae</taxon>
        <taxon>Uroviricota</taxon>
        <taxon>Caudoviricetes</taxon>
        <taxon>Herelleviridae</taxon>
    </lineage>
</organism>
<name>A0A8S5P7S5_9CAUD</name>
<dbReference type="Pfam" id="PF05105">
    <property type="entry name" value="Phage_holin_4_1"/>
    <property type="match status" value="1"/>
</dbReference>
<sequence>MKHINKFKNYIYSFYFPVLLSIPISFSNTASFIEQYMFRDWEFLKYLMILVVVDTLVSWVFHLKNKDFSSKGFGMIAMKLIIYSALLIVSHVLGNFTVEGGSIESYTWFKSVVCNALIIRESISIVENASKLYPNLVPSRIKKYLADFDENGSPKNKKDGK</sequence>
<evidence type="ECO:0000256" key="5">
    <source>
        <dbReference type="SAM" id="Phobius"/>
    </source>
</evidence>